<dbReference type="OrthoDB" id="5594797at2759"/>
<protein>
    <submittedName>
        <fullName evidence="1">Putative transposable element protein</fullName>
    </submittedName>
</protein>
<keyword evidence="2" id="KW-1185">Reference proteome</keyword>
<dbReference type="PROSITE" id="PS51257">
    <property type="entry name" value="PROKAR_LIPOPROTEIN"/>
    <property type="match status" value="1"/>
</dbReference>
<evidence type="ECO:0000313" key="1">
    <source>
        <dbReference type="EMBL" id="KRH92872.1"/>
    </source>
</evidence>
<dbReference type="AlphaFoldDB" id="A0A0R0LUG2"/>
<reference evidence="1 2" key="1">
    <citation type="submission" date="2015-07" db="EMBL/GenBank/DDBJ databases">
        <title>The genome of Pseudoloma neurophilia, a relevant intracellular parasite of the zebrafish.</title>
        <authorList>
            <person name="Ndikumana S."/>
            <person name="Pelin A."/>
            <person name="Sanders J."/>
            <person name="Corradi N."/>
        </authorList>
    </citation>
    <scope>NUCLEOTIDE SEQUENCE [LARGE SCALE GENOMIC DNA]</scope>
    <source>
        <strain evidence="1 2">MK1</strain>
    </source>
</reference>
<organism evidence="1 2">
    <name type="scientific">Pseudoloma neurophilia</name>
    <dbReference type="NCBI Taxonomy" id="146866"/>
    <lineage>
        <taxon>Eukaryota</taxon>
        <taxon>Fungi</taxon>
        <taxon>Fungi incertae sedis</taxon>
        <taxon>Microsporidia</taxon>
        <taxon>Pseudoloma</taxon>
    </lineage>
</organism>
<name>A0A0R0LUG2_9MICR</name>
<evidence type="ECO:0000313" key="2">
    <source>
        <dbReference type="Proteomes" id="UP000051530"/>
    </source>
</evidence>
<gene>
    <name evidence="1" type="ORF">M153_2359000489</name>
</gene>
<dbReference type="EMBL" id="LGUB01000623">
    <property type="protein sequence ID" value="KRH92872.1"/>
    <property type="molecule type" value="Genomic_DNA"/>
</dbReference>
<dbReference type="VEuPathDB" id="MicrosporidiaDB:M153_2359000489"/>
<accession>A0A0R0LUG2</accession>
<proteinExistence type="predicted"/>
<comment type="caution">
    <text evidence="1">The sequence shown here is derived from an EMBL/GenBank/DDBJ whole genome shotgun (WGS) entry which is preliminary data.</text>
</comment>
<sequence length="172" mass="19665">MLMRPFLLRKHVPAVIRAQLVRAVLVLIAIYGCELYGMSSARLHPLQRVIDRAIRDVLYSSKCCRKAAYKELRILSMALKARTIAKWSSSRTTIGSLLRSPFKDRSATWMTGTQRWLKTLLHTTDAREAVFAVVTVMTTRLEATDRRRICQFTRVHNLGCAIPLCEPVLDHQ</sequence>
<dbReference type="Proteomes" id="UP000051530">
    <property type="component" value="Unassembled WGS sequence"/>
</dbReference>